<dbReference type="PANTHER" id="PTHR21343:SF9">
    <property type="entry name" value="LIPID II ISOGLUTAMINYL SYNTHASE (GLUTAMINE-HYDROLYZING) SUBUNIT GATD"/>
    <property type="match status" value="1"/>
</dbReference>
<comment type="caution">
    <text evidence="4">The sequence shown here is derived from an EMBL/GenBank/DDBJ whole genome shotgun (WGS) entry which is preliminary data.</text>
</comment>
<dbReference type="GO" id="GO:0004359">
    <property type="term" value="F:glutaminase activity"/>
    <property type="evidence" value="ECO:0007669"/>
    <property type="project" value="UniProtKB-UniRule"/>
</dbReference>
<keyword evidence="2" id="KW-0133">Cell shape</keyword>
<keyword evidence="2" id="KW-0961">Cell wall biogenesis/degradation</keyword>
<dbReference type="InterPro" id="IPR033949">
    <property type="entry name" value="CobQ_GATase1"/>
</dbReference>
<dbReference type="EMBL" id="PFED01000210">
    <property type="protein sequence ID" value="PJE62409.1"/>
    <property type="molecule type" value="Genomic_DNA"/>
</dbReference>
<keyword evidence="2" id="KW-0573">Peptidoglycan synthesis</keyword>
<comment type="pathway">
    <text evidence="2">Cell wall biogenesis; peptidoglycan biosynthesis.</text>
</comment>
<dbReference type="GO" id="GO:0071555">
    <property type="term" value="P:cell wall organization"/>
    <property type="evidence" value="ECO:0007669"/>
    <property type="project" value="UniProtKB-KW"/>
</dbReference>
<dbReference type="SUPFAM" id="SSF52317">
    <property type="entry name" value="Class I glutamine amidotransferase-like"/>
    <property type="match status" value="1"/>
</dbReference>
<reference evidence="5" key="1">
    <citation type="submission" date="2017-09" db="EMBL/GenBank/DDBJ databases">
        <title>Depth-based differentiation of microbial function through sediment-hosted aquifers and enrichment of novel symbionts in the deep terrestrial subsurface.</title>
        <authorList>
            <person name="Probst A.J."/>
            <person name="Ladd B."/>
            <person name="Jarett J.K."/>
            <person name="Geller-Mcgrath D.E."/>
            <person name="Sieber C.M.K."/>
            <person name="Emerson J.B."/>
            <person name="Anantharaman K."/>
            <person name="Thomas B.C."/>
            <person name="Malmstrom R."/>
            <person name="Stieglmeier M."/>
            <person name="Klingl A."/>
            <person name="Woyke T."/>
            <person name="Ryan C.M."/>
            <person name="Banfield J.F."/>
        </authorList>
    </citation>
    <scope>NUCLEOTIDE SEQUENCE [LARGE SCALE GENOMIC DNA]</scope>
</reference>
<evidence type="ECO:0000313" key="5">
    <source>
        <dbReference type="Proteomes" id="UP000229554"/>
    </source>
</evidence>
<dbReference type="UniPathway" id="UPA00219"/>
<evidence type="ECO:0000259" key="3">
    <source>
        <dbReference type="Pfam" id="PF07685"/>
    </source>
</evidence>
<dbReference type="EC" id="6.3.5.13" evidence="2"/>
<dbReference type="AlphaFoldDB" id="A0A2M8KR78"/>
<evidence type="ECO:0000256" key="1">
    <source>
        <dbReference type="ARBA" id="ARBA00022962"/>
    </source>
</evidence>
<dbReference type="PROSITE" id="PS51274">
    <property type="entry name" value="GATASE_COBBQ"/>
    <property type="match status" value="1"/>
</dbReference>
<evidence type="ECO:0000256" key="2">
    <source>
        <dbReference type="HAMAP-Rule" id="MF_02213"/>
    </source>
</evidence>
<dbReference type="Proteomes" id="UP000229554">
    <property type="component" value="Unassembled WGS sequence"/>
</dbReference>
<dbReference type="InterPro" id="IPR029062">
    <property type="entry name" value="Class_I_gatase-like"/>
</dbReference>
<keyword evidence="2" id="KW-0378">Hydrolase</keyword>
<dbReference type="InterPro" id="IPR043702">
    <property type="entry name" value="Lipid_II_synth_GatD"/>
</dbReference>
<dbReference type="GO" id="GO:0009252">
    <property type="term" value="P:peptidoglycan biosynthetic process"/>
    <property type="evidence" value="ECO:0007669"/>
    <property type="project" value="UniProtKB-UniRule"/>
</dbReference>
<feature type="active site" description="Nucleophile" evidence="2">
    <location>
        <position position="96"/>
    </location>
</feature>
<name>A0A2M8KR78_9BACT</name>
<comment type="function">
    <text evidence="2">The lipid II isoglutaminyl synthase complex catalyzes the formation of alpha-D-isoglutamine in the cell wall lipid II stem peptide. The GatD subunit catalyzes the hydrolysis of glutamine to glutamate and ammonia. The resulting ammonia molecule is channeled to the active site of MurT.</text>
</comment>
<dbReference type="GO" id="GO:0008360">
    <property type="term" value="P:regulation of cell shape"/>
    <property type="evidence" value="ECO:0007669"/>
    <property type="project" value="UniProtKB-KW"/>
</dbReference>
<sequence>MMKLTIGWLYFDLMNTYGDRGNVLTLQNRAESRNIQVTIRPLTTTCTSADIQTCNLLFMGGAEDWQQEIVSKDLQGEKKQVFAHMLENDIPGLFICGAYQFLGEYYLTADKKKLPGLSIIPLYTQQSTRTTERLIGDIVCEVIHPKLLKYLSNDQDRLLIGFENHGGRTMLSDKKNALARTVVGYGNNDTDTTEGSVYNNTIATYMHGPFLPRNPAIADFLIAKALAVKYNHDVQLASLNDTAITNNRTYLLKKLYDSRT</sequence>
<feature type="domain" description="CobB/CobQ-like glutamine amidotransferase" evidence="3">
    <location>
        <begin position="5"/>
        <end position="214"/>
    </location>
</feature>
<dbReference type="PANTHER" id="PTHR21343">
    <property type="entry name" value="DETHIOBIOTIN SYNTHETASE"/>
    <property type="match status" value="1"/>
</dbReference>
<feature type="binding site" evidence="2">
    <location>
        <position position="133"/>
    </location>
    <ligand>
        <name>substrate</name>
    </ligand>
</feature>
<feature type="active site" evidence="2">
    <location>
        <position position="207"/>
    </location>
</feature>
<comment type="catalytic activity">
    <reaction evidence="2">
        <text>L-glutamine + H2O = L-glutamate + NH4(+)</text>
        <dbReference type="Rhea" id="RHEA:15889"/>
        <dbReference type="ChEBI" id="CHEBI:15377"/>
        <dbReference type="ChEBI" id="CHEBI:28938"/>
        <dbReference type="ChEBI" id="CHEBI:29985"/>
        <dbReference type="ChEBI" id="CHEBI:58359"/>
        <dbReference type="EC" id="3.5.1.2"/>
    </reaction>
</comment>
<keyword evidence="1 2" id="KW-0315">Glutamine amidotransferase</keyword>
<comment type="subunit">
    <text evidence="2">Forms a heterodimer with MurT.</text>
</comment>
<dbReference type="InterPro" id="IPR011698">
    <property type="entry name" value="GATase_3"/>
</dbReference>
<organism evidence="4 5">
    <name type="scientific">Candidatus Roizmanbacteria bacterium CG10_big_fil_rev_8_21_14_0_10_39_6</name>
    <dbReference type="NCBI Taxonomy" id="1974853"/>
    <lineage>
        <taxon>Bacteria</taxon>
        <taxon>Candidatus Roizmaniibacteriota</taxon>
    </lineage>
</organism>
<dbReference type="HAMAP" id="MF_02213">
    <property type="entry name" value="Lipid_II_synth_GatD"/>
    <property type="match status" value="1"/>
</dbReference>
<dbReference type="Pfam" id="PF07685">
    <property type="entry name" value="GATase_3"/>
    <property type="match status" value="1"/>
</dbReference>
<dbReference type="GO" id="GO:0009236">
    <property type="term" value="P:cobalamin biosynthetic process"/>
    <property type="evidence" value="ECO:0007669"/>
    <property type="project" value="InterPro"/>
</dbReference>
<proteinExistence type="inferred from homology"/>
<gene>
    <name evidence="2" type="primary">gatD</name>
    <name evidence="4" type="ORF">COU88_05165</name>
</gene>
<dbReference type="EC" id="3.5.1.2" evidence="2"/>
<dbReference type="CDD" id="cd01750">
    <property type="entry name" value="GATase1_CobQ"/>
    <property type="match status" value="1"/>
</dbReference>
<comment type="catalytic activity">
    <reaction evidence="2">
        <text>beta-D-GlcNAc-(1-&gt;4)-Mur2Ac(oyl-L-Ala-gamma-D-Glu-L-Lys-D-Ala-D-Ala)-di-trans,octa-cis-undecaprenyl diphosphate + L-glutamine + ATP + H2O = beta-D-GlcNAc-(1-&gt;4)-Mur2Ac(oyl-L-Ala-D-isoglutaminyl-L-Lys-D-Ala-D-Ala)-di-trans,octa-cis-undecaprenyl diphosphate + L-glutamate + ADP + phosphate + H(+)</text>
        <dbReference type="Rhea" id="RHEA:57928"/>
        <dbReference type="ChEBI" id="CHEBI:15377"/>
        <dbReference type="ChEBI" id="CHEBI:15378"/>
        <dbReference type="ChEBI" id="CHEBI:29985"/>
        <dbReference type="ChEBI" id="CHEBI:30616"/>
        <dbReference type="ChEBI" id="CHEBI:43474"/>
        <dbReference type="ChEBI" id="CHEBI:58359"/>
        <dbReference type="ChEBI" id="CHEBI:60033"/>
        <dbReference type="ChEBI" id="CHEBI:62233"/>
        <dbReference type="ChEBI" id="CHEBI:456216"/>
        <dbReference type="EC" id="6.3.5.13"/>
    </reaction>
</comment>
<evidence type="ECO:0000313" key="4">
    <source>
        <dbReference type="EMBL" id="PJE62409.1"/>
    </source>
</evidence>
<comment type="similarity">
    <text evidence="2">Belongs to the CobB/CobQ family. GatD subfamily.</text>
</comment>
<keyword evidence="2" id="KW-0436">Ligase</keyword>
<accession>A0A2M8KR78</accession>
<protein>
    <recommendedName>
        <fullName evidence="2">Lipid II isoglutaminyl synthase (glutamine-hydrolyzing) subunit GatD</fullName>
        <ecNumber evidence="2">6.3.5.13</ecNumber>
    </recommendedName>
    <alternativeName>
        <fullName evidence="2">Lipid II isoglutaminyl synthase glutaminase subunit</fullName>
        <ecNumber evidence="2">3.5.1.2</ecNumber>
    </alternativeName>
</protein>
<dbReference type="GO" id="GO:0140282">
    <property type="term" value="F:carbon-nitrogen ligase activity on lipid II"/>
    <property type="evidence" value="ECO:0007669"/>
    <property type="project" value="UniProtKB-UniRule"/>
</dbReference>